<evidence type="ECO:0000313" key="3">
    <source>
        <dbReference type="Proteomes" id="UP000571817"/>
    </source>
</evidence>
<reference evidence="2 3" key="1">
    <citation type="submission" date="2020-07" db="EMBL/GenBank/DDBJ databases">
        <title>Sequencing the genomes of 1000 actinobacteria strains.</title>
        <authorList>
            <person name="Klenk H.-P."/>
        </authorList>
    </citation>
    <scope>NUCLEOTIDE SEQUENCE [LARGE SCALE GENOMIC DNA]</scope>
    <source>
        <strain evidence="2 3">DSM 29531</strain>
    </source>
</reference>
<evidence type="ECO:0000313" key="2">
    <source>
        <dbReference type="EMBL" id="NYJ74129.1"/>
    </source>
</evidence>
<feature type="domain" description="Mg chelatase-related protein C-terminal" evidence="1">
    <location>
        <begin position="1"/>
        <end position="47"/>
    </location>
</feature>
<evidence type="ECO:0000259" key="1">
    <source>
        <dbReference type="Pfam" id="PF13335"/>
    </source>
</evidence>
<comment type="caution">
    <text evidence="2">The sequence shown here is derived from an EMBL/GenBank/DDBJ whole genome shotgun (WGS) entry which is preliminary data.</text>
</comment>
<gene>
    <name evidence="2" type="ORF">HNR15_001092</name>
</gene>
<dbReference type="Proteomes" id="UP000571817">
    <property type="component" value="Unassembled WGS sequence"/>
</dbReference>
<dbReference type="EMBL" id="JACCFW010000001">
    <property type="protein sequence ID" value="NYJ74129.1"/>
    <property type="molecule type" value="Genomic_DNA"/>
</dbReference>
<dbReference type="Pfam" id="PF13335">
    <property type="entry name" value="Mg_chelatase_C"/>
    <property type="match status" value="1"/>
</dbReference>
<proteinExistence type="predicted"/>
<organism evidence="2 3">
    <name type="scientific">Allobranchiibius huperziae</name>
    <dbReference type="NCBI Taxonomy" id="1874116"/>
    <lineage>
        <taxon>Bacteria</taxon>
        <taxon>Bacillati</taxon>
        <taxon>Actinomycetota</taxon>
        <taxon>Actinomycetes</taxon>
        <taxon>Micrococcales</taxon>
        <taxon>Dermacoccaceae</taxon>
        <taxon>Allobranchiibius</taxon>
    </lineage>
</organism>
<protein>
    <submittedName>
        <fullName evidence="2">Putative ATPase with chaperone activity</fullName>
    </submittedName>
</protein>
<accession>A0A853DDR7</accession>
<keyword evidence="3" id="KW-1185">Reference proteome</keyword>
<name>A0A853DDR7_9MICO</name>
<dbReference type="InterPro" id="IPR025158">
    <property type="entry name" value="Mg_chelat-rel_C"/>
</dbReference>
<sequence>MLDRALESGTLTMRGYDRCLRVGWTLADLQESDAPGPEHLLRALALRTSAAAA</sequence>
<dbReference type="AlphaFoldDB" id="A0A853DDR7"/>